<evidence type="ECO:0000256" key="1">
    <source>
        <dbReference type="ARBA" id="ARBA00009437"/>
    </source>
</evidence>
<dbReference type="Proteomes" id="UP000614200">
    <property type="component" value="Unassembled WGS sequence"/>
</dbReference>
<dbReference type="NCBIfam" id="NF040786">
    <property type="entry name" value="LysR_Sec_metab"/>
    <property type="match status" value="1"/>
</dbReference>
<gene>
    <name evidence="6" type="ORF">ISU02_08550</name>
</gene>
<dbReference type="PRINTS" id="PR00039">
    <property type="entry name" value="HTHLYSR"/>
</dbReference>
<dbReference type="PANTHER" id="PTHR30126">
    <property type="entry name" value="HTH-TYPE TRANSCRIPTIONAL REGULATOR"/>
    <property type="match status" value="1"/>
</dbReference>
<dbReference type="SUPFAM" id="SSF53850">
    <property type="entry name" value="Periplasmic binding protein-like II"/>
    <property type="match status" value="1"/>
</dbReference>
<dbReference type="Pfam" id="PF00126">
    <property type="entry name" value="HTH_1"/>
    <property type="match status" value="1"/>
</dbReference>
<dbReference type="Gene3D" id="1.10.10.10">
    <property type="entry name" value="Winged helix-like DNA-binding domain superfamily/Winged helix DNA-binding domain"/>
    <property type="match status" value="1"/>
</dbReference>
<protein>
    <submittedName>
        <fullName evidence="6">LysR family transcriptional regulator</fullName>
    </submittedName>
</protein>
<dbReference type="Pfam" id="PF03466">
    <property type="entry name" value="LysR_substrate"/>
    <property type="match status" value="1"/>
</dbReference>
<dbReference type="InterPro" id="IPR000847">
    <property type="entry name" value="LysR_HTH_N"/>
</dbReference>
<keyword evidence="2" id="KW-0805">Transcription regulation</keyword>
<dbReference type="Gene3D" id="3.40.190.290">
    <property type="match status" value="1"/>
</dbReference>
<dbReference type="InterPro" id="IPR036390">
    <property type="entry name" value="WH_DNA-bd_sf"/>
</dbReference>
<evidence type="ECO:0000256" key="2">
    <source>
        <dbReference type="ARBA" id="ARBA00023015"/>
    </source>
</evidence>
<evidence type="ECO:0000256" key="3">
    <source>
        <dbReference type="ARBA" id="ARBA00023125"/>
    </source>
</evidence>
<comment type="caution">
    <text evidence="6">The sequence shown here is derived from an EMBL/GenBank/DDBJ whole genome shotgun (WGS) entry which is preliminary data.</text>
</comment>
<evidence type="ECO:0000313" key="6">
    <source>
        <dbReference type="EMBL" id="MBF4693168.1"/>
    </source>
</evidence>
<keyword evidence="7" id="KW-1185">Reference proteome</keyword>
<name>A0ABR9ZSQ2_9FIRM</name>
<dbReference type="InterPro" id="IPR047788">
    <property type="entry name" value="LysR-like_Sec_metab"/>
</dbReference>
<dbReference type="InterPro" id="IPR036388">
    <property type="entry name" value="WH-like_DNA-bd_sf"/>
</dbReference>
<keyword evidence="3" id="KW-0238">DNA-binding</keyword>
<keyword evidence="4" id="KW-0804">Transcription</keyword>
<dbReference type="InterPro" id="IPR005119">
    <property type="entry name" value="LysR_subst-bd"/>
</dbReference>
<proteinExistence type="inferred from homology"/>
<accession>A0ABR9ZSQ2</accession>
<feature type="domain" description="HTH lysR-type" evidence="5">
    <location>
        <begin position="11"/>
        <end position="68"/>
    </location>
</feature>
<reference evidence="6 7" key="1">
    <citation type="submission" date="2020-11" db="EMBL/GenBank/DDBJ databases">
        <title>Fusibacter basophilias sp. nov.</title>
        <authorList>
            <person name="Qiu D."/>
        </authorList>
    </citation>
    <scope>NUCLEOTIDE SEQUENCE [LARGE SCALE GENOMIC DNA]</scope>
    <source>
        <strain evidence="6 7">Q10-2</strain>
    </source>
</reference>
<organism evidence="6 7">
    <name type="scientific">Fusibacter ferrireducens</name>
    <dbReference type="NCBI Taxonomy" id="2785058"/>
    <lineage>
        <taxon>Bacteria</taxon>
        <taxon>Bacillati</taxon>
        <taxon>Bacillota</taxon>
        <taxon>Clostridia</taxon>
        <taxon>Eubacteriales</taxon>
        <taxon>Eubacteriales Family XII. Incertae Sedis</taxon>
        <taxon>Fusibacter</taxon>
    </lineage>
</organism>
<dbReference type="SUPFAM" id="SSF46785">
    <property type="entry name" value="Winged helix' DNA-binding domain"/>
    <property type="match status" value="1"/>
</dbReference>
<dbReference type="EMBL" id="JADKNH010000004">
    <property type="protein sequence ID" value="MBF4693168.1"/>
    <property type="molecule type" value="Genomic_DNA"/>
</dbReference>
<evidence type="ECO:0000313" key="7">
    <source>
        <dbReference type="Proteomes" id="UP000614200"/>
    </source>
</evidence>
<sequence length="304" mass="34729">MIKYFKEVILMDFRQLEAFVNVAKYKNFSKAAKALYLSQPTISLHISNLERELCSSLFDRTSKEVNLTPQGTEFLNYALDMINMKNKALHQLTASDIKITGSLHISTSSTPNVILLPRAISDFQAIHPEVSFVVEEKSSNTIIEDVCSLTADLGIVGMKVENDRFQCLPLFQDDLIFICSEQSDIKETMSYSELLQFNLISRSEQSGSRLDFQRHLVEQGHDVSLLETVVETDDLNLILSLVSRNIGFTYISQTVFDVYSKHLPIRAFKIKGIYIERSIHLLINKRRTLSHAAEDFKQLLLSYY</sequence>
<evidence type="ECO:0000259" key="5">
    <source>
        <dbReference type="PROSITE" id="PS50931"/>
    </source>
</evidence>
<comment type="similarity">
    <text evidence="1">Belongs to the LysR transcriptional regulatory family.</text>
</comment>
<dbReference type="PROSITE" id="PS50931">
    <property type="entry name" value="HTH_LYSR"/>
    <property type="match status" value="1"/>
</dbReference>
<evidence type="ECO:0000256" key="4">
    <source>
        <dbReference type="ARBA" id="ARBA00023163"/>
    </source>
</evidence>
<dbReference type="PANTHER" id="PTHR30126:SF64">
    <property type="entry name" value="HTH-TYPE TRANSCRIPTIONAL REGULATOR CITR"/>
    <property type="match status" value="1"/>
</dbReference>